<dbReference type="CDD" id="cd00947">
    <property type="entry name" value="TBP_aldolase_IIB"/>
    <property type="match status" value="1"/>
</dbReference>
<evidence type="ECO:0000313" key="7">
    <source>
        <dbReference type="EMBL" id="ATY85955.1"/>
    </source>
</evidence>
<evidence type="ECO:0000256" key="5">
    <source>
        <dbReference type="PIRSR" id="PIRSR001359-2"/>
    </source>
</evidence>
<keyword evidence="2 6" id="KW-0862">Zinc</keyword>
<feature type="binding site" evidence="5">
    <location>
        <begin position="233"/>
        <end position="236"/>
    </location>
    <ligand>
        <name>dihydroxyacetone phosphate</name>
        <dbReference type="ChEBI" id="CHEBI:57642"/>
    </ligand>
</feature>
<dbReference type="RefSeq" id="WP_100668708.1">
    <property type="nucleotide sequence ID" value="NZ_CP024955.1"/>
</dbReference>
<dbReference type="InterPro" id="IPR011289">
    <property type="entry name" value="Fruc_bis_ald_class-2"/>
</dbReference>
<evidence type="ECO:0000256" key="6">
    <source>
        <dbReference type="PIRSR" id="PIRSR001359-3"/>
    </source>
</evidence>
<dbReference type="PANTHER" id="PTHR30304">
    <property type="entry name" value="D-TAGATOSE-1,6-BISPHOSPHATE ALDOLASE"/>
    <property type="match status" value="1"/>
</dbReference>
<accession>A0A2K8NA10</accession>
<feature type="active site" description="Proton donor" evidence="4">
    <location>
        <position position="85"/>
    </location>
</feature>
<dbReference type="PANTHER" id="PTHR30304:SF0">
    <property type="entry name" value="D-TAGATOSE-1,6-BISPHOSPHATE ALDOLASE SUBUNIT GATY-RELATED"/>
    <property type="match status" value="1"/>
</dbReference>
<dbReference type="InterPro" id="IPR013785">
    <property type="entry name" value="Aldolase_TIM"/>
</dbReference>
<gene>
    <name evidence="7" type="primary">fba</name>
    <name evidence="7" type="ORF">CVV65_14335</name>
</gene>
<feature type="binding site" evidence="6">
    <location>
        <position position="211"/>
    </location>
    <ligand>
        <name>Zn(2+)</name>
        <dbReference type="ChEBI" id="CHEBI:29105"/>
        <label>1</label>
        <note>catalytic</note>
    </ligand>
</feature>
<sequence>MHVHPKASYREVLEDANAKGYAVGQFNLNGLEYLQAIVEVAEEERSPVILGVSVSSMKYIGLHYLTALADAAKLRARVPVILHLDHGPNFEVVQQAIRGGFDSVMYDGSEHELDRNIAETRRVVDAAHAAGVDVEGELGQIAGTEDEVSVDEREAMLARVDDAIRFAEETGIDALAPALGTAHGMYRTAPEIDFGRLENIFEKTRKPIVLHGGSGVPDDDVRRAISLGVAKINVNTEAQMEFNRIVREKLDNDPKLYDSRKYLGPAREAVKEIVRKKIRLFGSHNRY</sequence>
<proteinExistence type="predicted"/>
<keyword evidence="1 6" id="KW-0479">Metal-binding</keyword>
<evidence type="ECO:0000256" key="4">
    <source>
        <dbReference type="PIRSR" id="PIRSR001359-1"/>
    </source>
</evidence>
<feature type="binding site" evidence="6">
    <location>
        <position position="86"/>
    </location>
    <ligand>
        <name>Zn(2+)</name>
        <dbReference type="ChEBI" id="CHEBI:29105"/>
        <label>1</label>
        <note>catalytic</note>
    </ligand>
</feature>
<feature type="binding site" evidence="6">
    <location>
        <position position="183"/>
    </location>
    <ligand>
        <name>Zn(2+)</name>
        <dbReference type="ChEBI" id="CHEBI:29105"/>
        <label>1</label>
        <note>catalytic</note>
    </ligand>
</feature>
<dbReference type="GO" id="GO:0030388">
    <property type="term" value="P:fructose 1,6-bisphosphate metabolic process"/>
    <property type="evidence" value="ECO:0007669"/>
    <property type="project" value="InterPro"/>
</dbReference>
<dbReference type="Gene3D" id="3.20.20.70">
    <property type="entry name" value="Aldolase class I"/>
    <property type="match status" value="1"/>
</dbReference>
<feature type="binding site" evidence="5">
    <location>
        <begin position="212"/>
        <end position="214"/>
    </location>
    <ligand>
        <name>dihydroxyacetone phosphate</name>
        <dbReference type="ChEBI" id="CHEBI:57642"/>
    </ligand>
</feature>
<protein>
    <submittedName>
        <fullName evidence="7">Fructose-1,6-bisphosphate aldolase, class II</fullName>
    </submittedName>
</protein>
<evidence type="ECO:0000256" key="3">
    <source>
        <dbReference type="ARBA" id="ARBA00023239"/>
    </source>
</evidence>
<dbReference type="NCBIfam" id="TIGR00167">
    <property type="entry name" value="cbbA"/>
    <property type="match status" value="1"/>
</dbReference>
<dbReference type="PIRSF" id="PIRSF001359">
    <property type="entry name" value="F_bP_aldolase_II"/>
    <property type="match status" value="1"/>
</dbReference>
<feature type="binding site" evidence="6">
    <location>
        <position position="137"/>
    </location>
    <ligand>
        <name>Zn(2+)</name>
        <dbReference type="ChEBI" id="CHEBI:29105"/>
        <label>2</label>
    </ligand>
</feature>
<evidence type="ECO:0000256" key="2">
    <source>
        <dbReference type="ARBA" id="ARBA00022833"/>
    </source>
</evidence>
<dbReference type="InterPro" id="IPR000771">
    <property type="entry name" value="FBA_II"/>
</dbReference>
<comment type="cofactor">
    <cofactor evidence="6">
        <name>Zn(2+)</name>
        <dbReference type="ChEBI" id="CHEBI:29105"/>
    </cofactor>
    <text evidence="6">Binds 2 Zn(2+) ions per subunit. One is catalytic and the other provides a structural contribution.</text>
</comment>
<dbReference type="NCBIfam" id="TIGR01859">
    <property type="entry name" value="fruc_bis_ald"/>
    <property type="match status" value="1"/>
</dbReference>
<keyword evidence="8" id="KW-1185">Reference proteome</keyword>
<dbReference type="Pfam" id="PF01116">
    <property type="entry name" value="F_bP_aldolase"/>
    <property type="match status" value="1"/>
</dbReference>
<organism evidence="7 8">
    <name type="scientific">Kyrpidia spormannii</name>
    <dbReference type="NCBI Taxonomy" id="2055160"/>
    <lineage>
        <taxon>Bacteria</taxon>
        <taxon>Bacillati</taxon>
        <taxon>Bacillota</taxon>
        <taxon>Bacilli</taxon>
        <taxon>Bacillales</taxon>
        <taxon>Alicyclobacillaceae</taxon>
        <taxon>Kyrpidia</taxon>
    </lineage>
</organism>
<feature type="binding site" evidence="6">
    <location>
        <position position="107"/>
    </location>
    <ligand>
        <name>Zn(2+)</name>
        <dbReference type="ChEBI" id="CHEBI:29105"/>
        <label>2</label>
    </ligand>
</feature>
<reference evidence="8" key="1">
    <citation type="submission" date="2017-11" db="EMBL/GenBank/DDBJ databases">
        <title>Complete Genome Sequence of Kyrpidia sp. Strain EA-1, a thermophilic, hydrogen-oxidizing Bacterium, isolated from the Azores.</title>
        <authorList>
            <person name="Reiner J.E."/>
            <person name="Lapp C.J."/>
            <person name="Bunk B."/>
            <person name="Gescher J."/>
        </authorList>
    </citation>
    <scope>NUCLEOTIDE SEQUENCE [LARGE SCALE GENOMIC DNA]</scope>
    <source>
        <strain evidence="8">EA-1</strain>
    </source>
</reference>
<dbReference type="OrthoDB" id="9803995at2"/>
<dbReference type="KEGG" id="kyr:CVV65_14335"/>
<dbReference type="GO" id="GO:0006096">
    <property type="term" value="P:glycolytic process"/>
    <property type="evidence" value="ECO:0007669"/>
    <property type="project" value="InterPro"/>
</dbReference>
<dbReference type="EMBL" id="CP024955">
    <property type="protein sequence ID" value="ATY85955.1"/>
    <property type="molecule type" value="Genomic_DNA"/>
</dbReference>
<name>A0A2K8NA10_9BACL</name>
<dbReference type="GO" id="GO:0004332">
    <property type="term" value="F:fructose-bisphosphate aldolase activity"/>
    <property type="evidence" value="ECO:0007669"/>
    <property type="project" value="InterPro"/>
</dbReference>
<feature type="binding site" evidence="5">
    <location>
        <position position="184"/>
    </location>
    <ligand>
        <name>dihydroxyacetone phosphate</name>
        <dbReference type="ChEBI" id="CHEBI:57642"/>
    </ligand>
</feature>
<dbReference type="AlphaFoldDB" id="A0A2K8NA10"/>
<dbReference type="InterPro" id="IPR050246">
    <property type="entry name" value="Class_II_FBP_aldolase"/>
</dbReference>
<dbReference type="Proteomes" id="UP000231932">
    <property type="component" value="Chromosome"/>
</dbReference>
<dbReference type="GO" id="GO:0008270">
    <property type="term" value="F:zinc ion binding"/>
    <property type="evidence" value="ECO:0007669"/>
    <property type="project" value="InterPro"/>
</dbReference>
<dbReference type="SUPFAM" id="SSF51569">
    <property type="entry name" value="Aldolase"/>
    <property type="match status" value="1"/>
</dbReference>
<keyword evidence="3" id="KW-0456">Lyase</keyword>
<evidence type="ECO:0000256" key="1">
    <source>
        <dbReference type="ARBA" id="ARBA00022723"/>
    </source>
</evidence>
<evidence type="ECO:0000313" key="8">
    <source>
        <dbReference type="Proteomes" id="UP000231932"/>
    </source>
</evidence>